<dbReference type="PROSITE" id="PS50001">
    <property type="entry name" value="SH2"/>
    <property type="match status" value="1"/>
</dbReference>
<feature type="transmembrane region" description="Helical" evidence="4">
    <location>
        <begin position="26"/>
        <end position="47"/>
    </location>
</feature>
<dbReference type="Gene3D" id="3.30.505.10">
    <property type="entry name" value="SH2 domain"/>
    <property type="match status" value="1"/>
</dbReference>
<dbReference type="PROSITE" id="PS50003">
    <property type="entry name" value="PH_DOMAIN"/>
    <property type="match status" value="1"/>
</dbReference>
<keyword evidence="8" id="KW-1185">Reference proteome</keyword>
<evidence type="ECO:0000256" key="4">
    <source>
        <dbReference type="SAM" id="Phobius"/>
    </source>
</evidence>
<dbReference type="InterPro" id="IPR046355">
    <property type="entry name" value="Gab1-4-like"/>
</dbReference>
<evidence type="ECO:0000313" key="8">
    <source>
        <dbReference type="Proteomes" id="UP000001357"/>
    </source>
</evidence>
<dbReference type="CDD" id="cd00173">
    <property type="entry name" value="SH2"/>
    <property type="match status" value="1"/>
</dbReference>
<name>A9VD43_MONBE</name>
<dbReference type="Gene3D" id="2.30.29.30">
    <property type="entry name" value="Pleckstrin-homology domain (PH domain)/Phosphotyrosine-binding domain (PTB)"/>
    <property type="match status" value="1"/>
</dbReference>
<dbReference type="Pfam" id="PF00017">
    <property type="entry name" value="SH2"/>
    <property type="match status" value="1"/>
</dbReference>
<keyword evidence="1 2" id="KW-0727">SH2 domain</keyword>
<evidence type="ECO:0000256" key="1">
    <source>
        <dbReference type="ARBA" id="ARBA00022999"/>
    </source>
</evidence>
<dbReference type="GO" id="GO:0005737">
    <property type="term" value="C:cytoplasm"/>
    <property type="evidence" value="ECO:0000318"/>
    <property type="project" value="GO_Central"/>
</dbReference>
<evidence type="ECO:0000259" key="6">
    <source>
        <dbReference type="PROSITE" id="PS50003"/>
    </source>
</evidence>
<dbReference type="GO" id="GO:0007165">
    <property type="term" value="P:signal transduction"/>
    <property type="evidence" value="ECO:0000318"/>
    <property type="project" value="GO_Central"/>
</dbReference>
<dbReference type="EMBL" id="CH991584">
    <property type="protein sequence ID" value="EDQ84576.1"/>
    <property type="molecule type" value="Genomic_DNA"/>
</dbReference>
<proteinExistence type="predicted"/>
<dbReference type="InterPro" id="IPR000980">
    <property type="entry name" value="SH2"/>
</dbReference>
<dbReference type="GeneID" id="5895844"/>
<organism evidence="7 8">
    <name type="scientific">Monosiga brevicollis</name>
    <name type="common">Choanoflagellate</name>
    <dbReference type="NCBI Taxonomy" id="81824"/>
    <lineage>
        <taxon>Eukaryota</taxon>
        <taxon>Choanoflagellata</taxon>
        <taxon>Craspedida</taxon>
        <taxon>Salpingoecidae</taxon>
        <taxon>Monosiga</taxon>
    </lineage>
</organism>
<dbReference type="RefSeq" id="XP_001750603.1">
    <property type="nucleotide sequence ID" value="XM_001750551.1"/>
</dbReference>
<dbReference type="PANTHER" id="PTHR45960">
    <property type="entry name" value="GRB2-ASSOCIATED-BINDING PROTEIN"/>
    <property type="match status" value="1"/>
</dbReference>
<dbReference type="FunCoup" id="A9VD43">
    <property type="interactions" value="507"/>
</dbReference>
<dbReference type="InterPro" id="IPR001849">
    <property type="entry name" value="PH_domain"/>
</dbReference>
<evidence type="ECO:0000256" key="2">
    <source>
        <dbReference type="PROSITE-ProRule" id="PRU00191"/>
    </source>
</evidence>
<feature type="compositionally biased region" description="Low complexity" evidence="3">
    <location>
        <begin position="204"/>
        <end position="221"/>
    </location>
</feature>
<evidence type="ECO:0000313" key="7">
    <source>
        <dbReference type="EMBL" id="EDQ84576.1"/>
    </source>
</evidence>
<dbReference type="Proteomes" id="UP000001357">
    <property type="component" value="Unassembled WGS sequence"/>
</dbReference>
<dbReference type="SUPFAM" id="SSF55550">
    <property type="entry name" value="SH2 domain"/>
    <property type="match status" value="1"/>
</dbReference>
<feature type="region of interest" description="Disordered" evidence="3">
    <location>
        <begin position="191"/>
        <end position="266"/>
    </location>
</feature>
<evidence type="ECO:0000259" key="5">
    <source>
        <dbReference type="PROSITE" id="PS50001"/>
    </source>
</evidence>
<dbReference type="SMART" id="SM00252">
    <property type="entry name" value="SH2"/>
    <property type="match status" value="1"/>
</dbReference>
<feature type="transmembrane region" description="Helical" evidence="4">
    <location>
        <begin position="53"/>
        <end position="71"/>
    </location>
</feature>
<dbReference type="InterPro" id="IPR036860">
    <property type="entry name" value="SH2_dom_sf"/>
</dbReference>
<dbReference type="AlphaFoldDB" id="A9VD43"/>
<feature type="compositionally biased region" description="Pro residues" evidence="3">
    <location>
        <begin position="193"/>
        <end position="203"/>
    </location>
</feature>
<accession>A9VD43</accession>
<feature type="domain" description="SH2" evidence="5">
    <location>
        <begin position="265"/>
        <end position="362"/>
    </location>
</feature>
<dbReference type="Pfam" id="PF00169">
    <property type="entry name" value="PH"/>
    <property type="match status" value="1"/>
</dbReference>
<protein>
    <recommendedName>
        <fullName evidence="9">SH2 domain-containing protein</fullName>
    </recommendedName>
</protein>
<dbReference type="InterPro" id="IPR011993">
    <property type="entry name" value="PH-like_dom_sf"/>
</dbReference>
<keyword evidence="4" id="KW-1133">Transmembrane helix</keyword>
<feature type="domain" description="PH" evidence="6">
    <location>
        <begin position="76"/>
        <end position="184"/>
    </location>
</feature>
<evidence type="ECO:0008006" key="9">
    <source>
        <dbReference type="Google" id="ProtNLM"/>
    </source>
</evidence>
<gene>
    <name evidence="7" type="ORF">MONBRDRAFT_30131</name>
</gene>
<dbReference type="SUPFAM" id="SSF50729">
    <property type="entry name" value="PH domain-like"/>
    <property type="match status" value="1"/>
</dbReference>
<feature type="region of interest" description="Disordered" evidence="3">
    <location>
        <begin position="564"/>
        <end position="619"/>
    </location>
</feature>
<dbReference type="PANTHER" id="PTHR45960:SF2">
    <property type="entry name" value="PROTEIN DAUGHTER OF SEVENLESS"/>
    <property type="match status" value="1"/>
</dbReference>
<sequence>MGWLCAGPAVIRESPGRRQPGRFDSVYVYVYVCVCVVCVCVSLSPFWNFSLSLSLSLSLSSLFSLSLVFFFSMSSDVVRNGWLIKSPPPGALKGWKRRFFRFLRATNAGKARMEYYVDPGDVQRSMPKGIINLSDCTTVEEGPSEERRMKFFFRIVLPQRTYVLCAENRLERDDWIKDLREELFAKAVATPPAATPAPTPALPSNPASPAHSSRNSASSGSQLPGHSVRQPPPTPTPFQGQPASSPSKDHGASRPQPKPVGPDNWLYGKISRQMAEDLLADYGHQQGMFIVRESSQRGSHAVTVVHQGRVIHHLVTQTAGGLYLLNNQPCGSCASLEEVIDFLGTPHSTPVRWKSALIISPLDFDKNLLSGGANKRQSTALPAYTSLPLQSETEAPPSPSAATSVPASPAACLAASLPRPTNRPSHSEQVYSCQLCATDGARRLGITANMRCDVRVIGRDFAVLNPANSVELASWNVIGVQSVCATPKQFEFVIVGSQPNPGHFCLETTESQAILAALKPFLPPSAIRPSNSANVVEPGFELMSSALNDDDSDDERAVQDYQWDNHGVEEPPAPALPSRTVSAEPNNAAVPPLPRRDAKRQYPGLPTRRRQEVGLQPRG</sequence>
<keyword evidence="4" id="KW-0812">Transmembrane</keyword>
<dbReference type="SMART" id="SM00233">
    <property type="entry name" value="PH"/>
    <property type="match status" value="1"/>
</dbReference>
<dbReference type="GO" id="GO:0035591">
    <property type="term" value="F:signaling adaptor activity"/>
    <property type="evidence" value="ECO:0000318"/>
    <property type="project" value="GO_Central"/>
</dbReference>
<reference evidence="7 8" key="1">
    <citation type="journal article" date="2008" name="Nature">
        <title>The genome of the choanoflagellate Monosiga brevicollis and the origin of metazoans.</title>
        <authorList>
            <consortium name="JGI Sequencing"/>
            <person name="King N."/>
            <person name="Westbrook M.J."/>
            <person name="Young S.L."/>
            <person name="Kuo A."/>
            <person name="Abedin M."/>
            <person name="Chapman J."/>
            <person name="Fairclough S."/>
            <person name="Hellsten U."/>
            <person name="Isogai Y."/>
            <person name="Letunic I."/>
            <person name="Marr M."/>
            <person name="Pincus D."/>
            <person name="Putnam N."/>
            <person name="Rokas A."/>
            <person name="Wright K.J."/>
            <person name="Zuzow R."/>
            <person name="Dirks W."/>
            <person name="Good M."/>
            <person name="Goodstein D."/>
            <person name="Lemons D."/>
            <person name="Li W."/>
            <person name="Lyons J.B."/>
            <person name="Morris A."/>
            <person name="Nichols S."/>
            <person name="Richter D.J."/>
            <person name="Salamov A."/>
            <person name="Bork P."/>
            <person name="Lim W.A."/>
            <person name="Manning G."/>
            <person name="Miller W.T."/>
            <person name="McGinnis W."/>
            <person name="Shapiro H."/>
            <person name="Tjian R."/>
            <person name="Grigoriev I.V."/>
            <person name="Rokhsar D."/>
        </authorList>
    </citation>
    <scope>NUCLEOTIDE SEQUENCE [LARGE SCALE GENOMIC DNA]</scope>
    <source>
        <strain evidence="8">MX1 / ATCC 50154</strain>
    </source>
</reference>
<evidence type="ECO:0000256" key="3">
    <source>
        <dbReference type="SAM" id="MobiDB-lite"/>
    </source>
</evidence>
<dbReference type="KEGG" id="mbr:MONBRDRAFT_30131"/>
<keyword evidence="4" id="KW-0472">Membrane</keyword>
<dbReference type="InParanoid" id="A9VD43"/>